<dbReference type="SUPFAM" id="SSF51110">
    <property type="entry name" value="alpha-D-mannose-specific plant lectins"/>
    <property type="match status" value="1"/>
</dbReference>
<dbReference type="Proteomes" id="UP000017836">
    <property type="component" value="Unassembled WGS sequence"/>
</dbReference>
<sequence length="97" mass="10825">MVRQDSVQNQIQTFRCLELKTGGELFLNDHAGQIGRANMANSTTASTAMQDNGKFMLKGSTPKIVWKSFNHPIDNLTGPNLRSFGRVYAETNNCYVK</sequence>
<proteinExistence type="predicted"/>
<evidence type="ECO:0008006" key="3">
    <source>
        <dbReference type="Google" id="ProtNLM"/>
    </source>
</evidence>
<organism evidence="1 2">
    <name type="scientific">Amborella trichopoda</name>
    <dbReference type="NCBI Taxonomy" id="13333"/>
    <lineage>
        <taxon>Eukaryota</taxon>
        <taxon>Viridiplantae</taxon>
        <taxon>Streptophyta</taxon>
        <taxon>Embryophyta</taxon>
        <taxon>Tracheophyta</taxon>
        <taxon>Spermatophyta</taxon>
        <taxon>Magnoliopsida</taxon>
        <taxon>Amborellales</taxon>
        <taxon>Amborellaceae</taxon>
        <taxon>Amborella</taxon>
    </lineage>
</organism>
<keyword evidence="2" id="KW-1185">Reference proteome</keyword>
<protein>
    <recommendedName>
        <fullName evidence="3">Bulb-type lectin domain-containing protein</fullName>
    </recommendedName>
</protein>
<name>U5D982_AMBTC</name>
<evidence type="ECO:0000313" key="1">
    <source>
        <dbReference type="EMBL" id="ERN17992.1"/>
    </source>
</evidence>
<dbReference type="AlphaFoldDB" id="U5D982"/>
<evidence type="ECO:0000313" key="2">
    <source>
        <dbReference type="Proteomes" id="UP000017836"/>
    </source>
</evidence>
<dbReference type="Gramene" id="ERN17992">
    <property type="protein sequence ID" value="ERN17992"/>
    <property type="gene ID" value="AMTR_s00046p00137150"/>
</dbReference>
<accession>U5D982</accession>
<gene>
    <name evidence="1" type="ORF">AMTR_s00046p00137150</name>
</gene>
<dbReference type="HOGENOM" id="CLU_2349545_0_0_1"/>
<dbReference type="InterPro" id="IPR036426">
    <property type="entry name" value="Bulb-type_lectin_dom_sf"/>
</dbReference>
<reference evidence="2" key="1">
    <citation type="journal article" date="2013" name="Science">
        <title>The Amborella genome and the evolution of flowering plants.</title>
        <authorList>
            <consortium name="Amborella Genome Project"/>
        </authorList>
    </citation>
    <scope>NUCLEOTIDE SEQUENCE [LARGE SCALE GENOMIC DNA]</scope>
</reference>
<dbReference type="EMBL" id="KI392290">
    <property type="protein sequence ID" value="ERN17992.1"/>
    <property type="molecule type" value="Genomic_DNA"/>
</dbReference>